<evidence type="ECO:0000256" key="1">
    <source>
        <dbReference type="ARBA" id="ARBA00023015"/>
    </source>
</evidence>
<gene>
    <name evidence="5" type="ORF">ACFQ5J_02130</name>
</gene>
<dbReference type="Gene3D" id="1.10.10.10">
    <property type="entry name" value="Winged helix-like DNA-binding domain superfamily/Winged helix DNA-binding domain"/>
    <property type="match status" value="1"/>
</dbReference>
<keyword evidence="3" id="KW-0804">Transcription</keyword>
<evidence type="ECO:0000256" key="2">
    <source>
        <dbReference type="ARBA" id="ARBA00023125"/>
    </source>
</evidence>
<evidence type="ECO:0000313" key="5">
    <source>
        <dbReference type="EMBL" id="MFD1484047.1"/>
    </source>
</evidence>
<sequence length="137" mass="15563">MVDYGKLLKHATNQMNKAMDAYAKQFDLTGMQMSIIDFVGQHEQVLQRDIETEFNIQRSTATVALQRMEARGLISRTIAADDARQKMVRLAPKAQALYHTVTAYIAQQQTAMTTAFTPAQRALFVQMLQYFTELNTP</sequence>
<keyword evidence="1" id="KW-0805">Transcription regulation</keyword>
<protein>
    <submittedName>
        <fullName evidence="5">MarR family winged helix-turn-helix transcriptional regulator</fullName>
    </submittedName>
</protein>
<evidence type="ECO:0000313" key="6">
    <source>
        <dbReference type="Proteomes" id="UP001597252"/>
    </source>
</evidence>
<dbReference type="SMART" id="SM00347">
    <property type="entry name" value="HTH_MARR"/>
    <property type="match status" value="1"/>
</dbReference>
<dbReference type="Proteomes" id="UP001597252">
    <property type="component" value="Unassembled WGS sequence"/>
</dbReference>
<organism evidence="5 6">
    <name type="scientific">Lacticaseibacillus baoqingensis</name>
    <dbReference type="NCBI Taxonomy" id="2486013"/>
    <lineage>
        <taxon>Bacteria</taxon>
        <taxon>Bacillati</taxon>
        <taxon>Bacillota</taxon>
        <taxon>Bacilli</taxon>
        <taxon>Lactobacillales</taxon>
        <taxon>Lactobacillaceae</taxon>
        <taxon>Lacticaseibacillus</taxon>
    </lineage>
</organism>
<evidence type="ECO:0000259" key="4">
    <source>
        <dbReference type="PROSITE" id="PS50995"/>
    </source>
</evidence>
<dbReference type="Pfam" id="PF12802">
    <property type="entry name" value="MarR_2"/>
    <property type="match status" value="1"/>
</dbReference>
<name>A0ABW4E3R3_9LACO</name>
<dbReference type="PROSITE" id="PS50995">
    <property type="entry name" value="HTH_MARR_2"/>
    <property type="match status" value="1"/>
</dbReference>
<dbReference type="RefSeq" id="WP_125749737.1">
    <property type="nucleotide sequence ID" value="NZ_JBHTON010000004.1"/>
</dbReference>
<feature type="domain" description="HTH marR-type" evidence="4">
    <location>
        <begin position="1"/>
        <end position="133"/>
    </location>
</feature>
<reference evidence="6" key="1">
    <citation type="journal article" date="2019" name="Int. J. Syst. Evol. Microbiol.">
        <title>The Global Catalogue of Microorganisms (GCM) 10K type strain sequencing project: providing services to taxonomists for standard genome sequencing and annotation.</title>
        <authorList>
            <consortium name="The Broad Institute Genomics Platform"/>
            <consortium name="The Broad Institute Genome Sequencing Center for Infectious Disease"/>
            <person name="Wu L."/>
            <person name="Ma J."/>
        </authorList>
    </citation>
    <scope>NUCLEOTIDE SEQUENCE [LARGE SCALE GENOMIC DNA]</scope>
    <source>
        <strain evidence="6">CCM 8903</strain>
    </source>
</reference>
<comment type="caution">
    <text evidence="5">The sequence shown here is derived from an EMBL/GenBank/DDBJ whole genome shotgun (WGS) entry which is preliminary data.</text>
</comment>
<accession>A0ABW4E3R3</accession>
<dbReference type="EMBL" id="JBHTON010000004">
    <property type="protein sequence ID" value="MFD1484047.1"/>
    <property type="molecule type" value="Genomic_DNA"/>
</dbReference>
<dbReference type="InterPro" id="IPR036390">
    <property type="entry name" value="WH_DNA-bd_sf"/>
</dbReference>
<dbReference type="SUPFAM" id="SSF46785">
    <property type="entry name" value="Winged helix' DNA-binding domain"/>
    <property type="match status" value="1"/>
</dbReference>
<keyword evidence="2" id="KW-0238">DNA-binding</keyword>
<evidence type="ECO:0000256" key="3">
    <source>
        <dbReference type="ARBA" id="ARBA00023163"/>
    </source>
</evidence>
<keyword evidence="6" id="KW-1185">Reference proteome</keyword>
<dbReference type="PANTHER" id="PTHR42756">
    <property type="entry name" value="TRANSCRIPTIONAL REGULATOR, MARR"/>
    <property type="match status" value="1"/>
</dbReference>
<proteinExistence type="predicted"/>
<dbReference type="PANTHER" id="PTHR42756:SF1">
    <property type="entry name" value="TRANSCRIPTIONAL REPRESSOR OF EMRAB OPERON"/>
    <property type="match status" value="1"/>
</dbReference>
<dbReference type="InterPro" id="IPR000835">
    <property type="entry name" value="HTH_MarR-typ"/>
</dbReference>
<dbReference type="InterPro" id="IPR036388">
    <property type="entry name" value="WH-like_DNA-bd_sf"/>
</dbReference>